<reference evidence="3 4" key="1">
    <citation type="submission" date="2024-03" db="EMBL/GenBank/DDBJ databases">
        <title>A high-quality draft genome sequence of Diaporthe vaccinii, a causative agent of upright dieback and viscid rot disease in cranberry plants.</title>
        <authorList>
            <person name="Sarrasin M."/>
            <person name="Lang B.F."/>
            <person name="Burger G."/>
        </authorList>
    </citation>
    <scope>NUCLEOTIDE SEQUENCE [LARGE SCALE GENOMIC DNA]</scope>
    <source>
        <strain evidence="3 4">IS7</strain>
    </source>
</reference>
<dbReference type="Proteomes" id="UP001600888">
    <property type="component" value="Unassembled WGS sequence"/>
</dbReference>
<accession>A0ABR4E5X9</accession>
<comment type="caution">
    <text evidence="3">The sequence shown here is derived from an EMBL/GenBank/DDBJ whole genome shotgun (WGS) entry which is preliminary data.</text>
</comment>
<dbReference type="EMBL" id="JBAWTH010000093">
    <property type="protein sequence ID" value="KAL2277835.1"/>
    <property type="molecule type" value="Genomic_DNA"/>
</dbReference>
<evidence type="ECO:0000313" key="3">
    <source>
        <dbReference type="EMBL" id="KAL2277835.1"/>
    </source>
</evidence>
<keyword evidence="2" id="KW-0812">Transmembrane</keyword>
<feature type="region of interest" description="Disordered" evidence="1">
    <location>
        <begin position="219"/>
        <end position="257"/>
    </location>
</feature>
<name>A0ABR4E5X9_9PEZI</name>
<evidence type="ECO:0000313" key="4">
    <source>
        <dbReference type="Proteomes" id="UP001600888"/>
    </source>
</evidence>
<proteinExistence type="predicted"/>
<keyword evidence="2" id="KW-0472">Membrane</keyword>
<feature type="compositionally biased region" description="Low complexity" evidence="1">
    <location>
        <begin position="222"/>
        <end position="233"/>
    </location>
</feature>
<feature type="transmembrane region" description="Helical" evidence="2">
    <location>
        <begin position="102"/>
        <end position="126"/>
    </location>
</feature>
<sequence length="331" mass="35901">MPTDLDIMLKNLGPKALLSQQSLLDGLIGPLPDDQWQLDVTYWWATRLASVQAAFVNTAYDTGNAALEAFRIRPYNSYMQDMCNNQKIKSTDYTSFSLFGLYFTYITGLLLIVASFSVEPVIACLYRRDQARKLKRGEYKYLEWASNGTLQLQRLAYQGIESGRLSGYTDDIPMTEKDALLGDLTQSYPVVIQDQEQGPGKKHAAPGLRVVTVSLADEDSEVAAGSSSSDDGAPTLVTEARGSDPVPGPQSTLGDGATGEVRLNLEHRTARLVSEPGRITLGSDTSPVSPVSPLPTEAEAPALVSRDAACTINDAPQHRGTSRSDQAINHC</sequence>
<keyword evidence="4" id="KW-1185">Reference proteome</keyword>
<keyword evidence="2" id="KW-1133">Transmembrane helix</keyword>
<evidence type="ECO:0000256" key="1">
    <source>
        <dbReference type="SAM" id="MobiDB-lite"/>
    </source>
</evidence>
<evidence type="ECO:0000256" key="2">
    <source>
        <dbReference type="SAM" id="Phobius"/>
    </source>
</evidence>
<feature type="region of interest" description="Disordered" evidence="1">
    <location>
        <begin position="270"/>
        <end position="295"/>
    </location>
</feature>
<organism evidence="3 4">
    <name type="scientific">Diaporthe vaccinii</name>
    <dbReference type="NCBI Taxonomy" id="105482"/>
    <lineage>
        <taxon>Eukaryota</taxon>
        <taxon>Fungi</taxon>
        <taxon>Dikarya</taxon>
        <taxon>Ascomycota</taxon>
        <taxon>Pezizomycotina</taxon>
        <taxon>Sordariomycetes</taxon>
        <taxon>Sordariomycetidae</taxon>
        <taxon>Diaporthales</taxon>
        <taxon>Diaporthaceae</taxon>
        <taxon>Diaporthe</taxon>
        <taxon>Diaporthe eres species complex</taxon>
    </lineage>
</organism>
<gene>
    <name evidence="3" type="ORF">FJTKL_15125</name>
</gene>
<protein>
    <submittedName>
        <fullName evidence="3">Uncharacterized protein</fullName>
    </submittedName>
</protein>